<protein>
    <recommendedName>
        <fullName evidence="1">HTH cro/C1-type domain-containing protein</fullName>
    </recommendedName>
</protein>
<accession>A0A512H5J0</accession>
<dbReference type="SMART" id="SM00530">
    <property type="entry name" value="HTH_XRE"/>
    <property type="match status" value="1"/>
</dbReference>
<dbReference type="GO" id="GO:0003677">
    <property type="term" value="F:DNA binding"/>
    <property type="evidence" value="ECO:0007669"/>
    <property type="project" value="InterPro"/>
</dbReference>
<dbReference type="SUPFAM" id="SSF47413">
    <property type="entry name" value="lambda repressor-like DNA-binding domains"/>
    <property type="match status" value="1"/>
</dbReference>
<organism evidence="2 3">
    <name type="scientific">Pararhodospirillum oryzae</name>
    <dbReference type="NCBI Taxonomy" id="478448"/>
    <lineage>
        <taxon>Bacteria</taxon>
        <taxon>Pseudomonadati</taxon>
        <taxon>Pseudomonadota</taxon>
        <taxon>Alphaproteobacteria</taxon>
        <taxon>Rhodospirillales</taxon>
        <taxon>Rhodospirillaceae</taxon>
        <taxon>Pararhodospirillum</taxon>
    </lineage>
</organism>
<dbReference type="Gene3D" id="1.10.260.40">
    <property type="entry name" value="lambda repressor-like DNA-binding domains"/>
    <property type="match status" value="1"/>
</dbReference>
<dbReference type="InterPro" id="IPR010982">
    <property type="entry name" value="Lambda_DNA-bd_dom_sf"/>
</dbReference>
<evidence type="ECO:0000313" key="3">
    <source>
        <dbReference type="Proteomes" id="UP000321567"/>
    </source>
</evidence>
<keyword evidence="3" id="KW-1185">Reference proteome</keyword>
<dbReference type="CDD" id="cd00093">
    <property type="entry name" value="HTH_XRE"/>
    <property type="match status" value="1"/>
</dbReference>
<dbReference type="InterPro" id="IPR001387">
    <property type="entry name" value="Cro/C1-type_HTH"/>
</dbReference>
<sequence>MSSARGVVLSFERRELLGEEAGTTGCTLVHMDVKTWCAPRLAASGSRPFEDYVRQVEKDGRAKVLAAARQRLAASVAKEKGPVSLRGLRLAAGLSQTALAKSINTSQPRIARLEAGREDPGLQVLRRLAQALRVDMNTLSEAFQ</sequence>
<evidence type="ECO:0000313" key="2">
    <source>
        <dbReference type="EMBL" id="GEO80708.1"/>
    </source>
</evidence>
<feature type="domain" description="HTH cro/C1-type" evidence="1">
    <location>
        <begin position="85"/>
        <end position="139"/>
    </location>
</feature>
<proteinExistence type="predicted"/>
<comment type="caution">
    <text evidence="2">The sequence shown here is derived from an EMBL/GenBank/DDBJ whole genome shotgun (WGS) entry which is preliminary data.</text>
</comment>
<dbReference type="Pfam" id="PF01381">
    <property type="entry name" value="HTH_3"/>
    <property type="match status" value="1"/>
</dbReference>
<name>A0A512H5J0_9PROT</name>
<dbReference type="Proteomes" id="UP000321567">
    <property type="component" value="Unassembled WGS sequence"/>
</dbReference>
<reference evidence="2 3" key="1">
    <citation type="submission" date="2019-07" db="EMBL/GenBank/DDBJ databases">
        <title>Whole genome shotgun sequence of Rhodospirillum oryzae NBRC 107573.</title>
        <authorList>
            <person name="Hosoyama A."/>
            <person name="Uohara A."/>
            <person name="Ohji S."/>
            <person name="Ichikawa N."/>
        </authorList>
    </citation>
    <scope>NUCLEOTIDE SEQUENCE [LARGE SCALE GENOMIC DNA]</scope>
    <source>
        <strain evidence="2 3">NBRC 107573</strain>
    </source>
</reference>
<dbReference type="PROSITE" id="PS50943">
    <property type="entry name" value="HTH_CROC1"/>
    <property type="match status" value="1"/>
</dbReference>
<dbReference type="EMBL" id="BJZO01000014">
    <property type="protein sequence ID" value="GEO80708.1"/>
    <property type="molecule type" value="Genomic_DNA"/>
</dbReference>
<evidence type="ECO:0000259" key="1">
    <source>
        <dbReference type="PROSITE" id="PS50943"/>
    </source>
</evidence>
<dbReference type="AlphaFoldDB" id="A0A512H5J0"/>
<gene>
    <name evidence="2" type="ORF">ROR02_08390</name>
</gene>